<dbReference type="PROSITE" id="PS51352">
    <property type="entry name" value="THIOREDOXIN_2"/>
    <property type="match status" value="1"/>
</dbReference>
<reference evidence="3 4" key="1">
    <citation type="journal article" date="2014" name="Nature">
        <title>Sequential evolution of bacterial morphology by co-option of a developmental regulator.</title>
        <authorList>
            <person name="Jiang C."/>
            <person name="Brown P.J."/>
            <person name="Ducret A."/>
            <person name="Brun Y.V."/>
        </authorList>
    </citation>
    <scope>NUCLEOTIDE SEQUENCE [LARGE SCALE GENOMIC DNA]</scope>
    <source>
        <strain evidence="3 4">DSM 16100</strain>
    </source>
</reference>
<evidence type="ECO:0000313" key="4">
    <source>
        <dbReference type="Proteomes" id="UP000017837"/>
    </source>
</evidence>
<dbReference type="STRING" id="1121022.GCA_000376105_02262"/>
<sequence>MRWTSIILAGLMAVNLAACQRHPSDKAQTESAQTQQIAWREGDVDDALAEAKESGKPVLLYWGATWCPPCNQLKSTLFKDPAFVAQTRNFIPVHLDGDTTGAQKWGERFGISGYPTVIVLNAEGAEITRLSTAARLPEVLRVAAARTTPIDALFDKAEKSPTALSPDEWQILGAFDWQNDPKRDHARTAALLEKLAGAAPEGAVKRRFSLLALTVRAEPGADGKYALSPAQQAQVEQLVPAILANSDEVIVNRQELSYAIPSLVAALPDAARRATLGASLIKGLDRVYRDDSLPLPDRLATVNADIELGRTGEHVSKTVLTKVRERAAWADKTAKDAMVRQSVISNAAGLLHEAGDDAGAKNLLEAELKRSASPYYYMLDLASLAEDSKDGPAAIAWARKAYETAEGDATRVQWAIAYSKTVLRQAPSDKAAVEASAQAVIDELGKNSGDYYQRTRVKVDAWGKLLRTWSDGHDGSAILKRLDARMIEVCAKQGEAAATCRTWGKAA</sequence>
<dbReference type="InterPro" id="IPR036249">
    <property type="entry name" value="Thioredoxin-like_sf"/>
</dbReference>
<dbReference type="eggNOG" id="COG0526">
    <property type="taxonomic scope" value="Bacteria"/>
</dbReference>
<evidence type="ECO:0000256" key="1">
    <source>
        <dbReference type="ARBA" id="ARBA00022729"/>
    </source>
</evidence>
<dbReference type="PATRIC" id="fig|1121022.4.peg.3020"/>
<dbReference type="EMBL" id="AWGB01000032">
    <property type="protein sequence ID" value="ESQ89063.1"/>
    <property type="molecule type" value="Genomic_DNA"/>
</dbReference>
<dbReference type="Pfam" id="PF13899">
    <property type="entry name" value="Thioredoxin_7"/>
    <property type="match status" value="1"/>
</dbReference>
<protein>
    <recommendedName>
        <fullName evidence="2">Thioredoxin domain-containing protein</fullName>
    </recommendedName>
</protein>
<dbReference type="SUPFAM" id="SSF52833">
    <property type="entry name" value="Thioredoxin-like"/>
    <property type="match status" value="1"/>
</dbReference>
<name>V4RCF8_9CAUL</name>
<organism evidence="3 4">
    <name type="scientific">Asticcacaulis benevestitus DSM 16100 = ATCC BAA-896</name>
    <dbReference type="NCBI Taxonomy" id="1121022"/>
    <lineage>
        <taxon>Bacteria</taxon>
        <taxon>Pseudomonadati</taxon>
        <taxon>Pseudomonadota</taxon>
        <taxon>Alphaproteobacteria</taxon>
        <taxon>Caulobacterales</taxon>
        <taxon>Caulobacteraceae</taxon>
        <taxon>Asticcacaulis</taxon>
    </lineage>
</organism>
<dbReference type="OrthoDB" id="7629852at2"/>
<feature type="domain" description="Thioredoxin" evidence="2">
    <location>
        <begin position="21"/>
        <end position="148"/>
    </location>
</feature>
<keyword evidence="1" id="KW-0732">Signal</keyword>
<dbReference type="InterPro" id="IPR051099">
    <property type="entry name" value="AGR/TXD"/>
</dbReference>
<proteinExistence type="predicted"/>
<dbReference type="RefSeq" id="WP_018081928.1">
    <property type="nucleotide sequence ID" value="NZ_AQWM01000009.1"/>
</dbReference>
<dbReference type="Proteomes" id="UP000017837">
    <property type="component" value="Unassembled WGS sequence"/>
</dbReference>
<accession>V4RCF8</accession>
<evidence type="ECO:0000313" key="3">
    <source>
        <dbReference type="EMBL" id="ESQ89063.1"/>
    </source>
</evidence>
<gene>
    <name evidence="3" type="ORF">ABENE_14855</name>
</gene>
<evidence type="ECO:0000259" key="2">
    <source>
        <dbReference type="PROSITE" id="PS51352"/>
    </source>
</evidence>
<keyword evidence="4" id="KW-1185">Reference proteome</keyword>
<dbReference type="Gene3D" id="3.40.30.10">
    <property type="entry name" value="Glutaredoxin"/>
    <property type="match status" value="1"/>
</dbReference>
<comment type="caution">
    <text evidence="3">The sequence shown here is derived from an EMBL/GenBank/DDBJ whole genome shotgun (WGS) entry which is preliminary data.</text>
</comment>
<dbReference type="AlphaFoldDB" id="V4RCF8"/>
<dbReference type="PANTHER" id="PTHR15337:SF11">
    <property type="entry name" value="THIOREDOXIN DOMAIN-CONTAINING PROTEIN"/>
    <property type="match status" value="1"/>
</dbReference>
<dbReference type="PANTHER" id="PTHR15337">
    <property type="entry name" value="ANTERIOR GRADIENT PROTEIN-RELATED"/>
    <property type="match status" value="1"/>
</dbReference>
<dbReference type="InterPro" id="IPR013766">
    <property type="entry name" value="Thioredoxin_domain"/>
</dbReference>